<proteinExistence type="predicted"/>
<dbReference type="Pfam" id="PF08613">
    <property type="entry name" value="Cyclin"/>
    <property type="match status" value="1"/>
</dbReference>
<sequence>MSPSNTLNSSSTCPSLPHSLPFPPKGTLVNALVDQTVCLIQYIWPNSLTNCQILPLKVFVQEILRRSRTSFSCCLTALLYLFRVKSTISKRIGRSPGPRVSNECPYSPILDKETDPTLCGRRMFVAALILATKYLQDRSFANSMWSHLSGLKMQEINRNELVFLSLINYQLYIPYPLFSWWSSLFIHSTHQNSPHPTDGCNQLTGSPRAAKKYSPYDVATNKFASKRKMREASVST</sequence>
<dbReference type="GO" id="GO:0016538">
    <property type="term" value="F:cyclin-dependent protein serine/threonine kinase regulator activity"/>
    <property type="evidence" value="ECO:0007669"/>
    <property type="project" value="TreeGrafter"/>
</dbReference>
<dbReference type="OrthoDB" id="286814at2759"/>
<dbReference type="GO" id="GO:0005634">
    <property type="term" value="C:nucleus"/>
    <property type="evidence" value="ECO:0007669"/>
    <property type="project" value="TreeGrafter"/>
</dbReference>
<dbReference type="PANTHER" id="PTHR15615:SF36">
    <property type="entry name" value="PHO85 CYCLIN-5"/>
    <property type="match status" value="1"/>
</dbReference>
<evidence type="ECO:0008006" key="3">
    <source>
        <dbReference type="Google" id="ProtNLM"/>
    </source>
</evidence>
<dbReference type="InParanoid" id="A0A1Y1Z6B0"/>
<name>A0A1Y1Z6B0_9FUNG</name>
<organism evidence="1 2">
    <name type="scientific">Basidiobolus meristosporus CBS 931.73</name>
    <dbReference type="NCBI Taxonomy" id="1314790"/>
    <lineage>
        <taxon>Eukaryota</taxon>
        <taxon>Fungi</taxon>
        <taxon>Fungi incertae sedis</taxon>
        <taxon>Zoopagomycota</taxon>
        <taxon>Entomophthoromycotina</taxon>
        <taxon>Basidiobolomycetes</taxon>
        <taxon>Basidiobolales</taxon>
        <taxon>Basidiobolaceae</taxon>
        <taxon>Basidiobolus</taxon>
    </lineage>
</organism>
<protein>
    <recommendedName>
        <fullName evidence="3">Cyclin N-terminal domain-containing protein</fullName>
    </recommendedName>
</protein>
<dbReference type="EMBL" id="MCFE01000024">
    <property type="protein sequence ID" value="ORY05537.1"/>
    <property type="molecule type" value="Genomic_DNA"/>
</dbReference>
<dbReference type="PANTHER" id="PTHR15615">
    <property type="match status" value="1"/>
</dbReference>
<dbReference type="AlphaFoldDB" id="A0A1Y1Z6B0"/>
<evidence type="ECO:0000313" key="2">
    <source>
        <dbReference type="Proteomes" id="UP000193498"/>
    </source>
</evidence>
<evidence type="ECO:0000313" key="1">
    <source>
        <dbReference type="EMBL" id="ORY05537.1"/>
    </source>
</evidence>
<dbReference type="CDD" id="cd20557">
    <property type="entry name" value="CYCLIN_ScPCL1-like"/>
    <property type="match status" value="1"/>
</dbReference>
<gene>
    <name evidence="1" type="ORF">K493DRAFT_310945</name>
</gene>
<keyword evidence="2" id="KW-1185">Reference proteome</keyword>
<dbReference type="InterPro" id="IPR013922">
    <property type="entry name" value="Cyclin_PHO80-like"/>
</dbReference>
<dbReference type="Gene3D" id="1.10.472.10">
    <property type="entry name" value="Cyclin-like"/>
    <property type="match status" value="1"/>
</dbReference>
<comment type="caution">
    <text evidence="1">The sequence shown here is derived from an EMBL/GenBank/DDBJ whole genome shotgun (WGS) entry which is preliminary data.</text>
</comment>
<dbReference type="Proteomes" id="UP000193498">
    <property type="component" value="Unassembled WGS sequence"/>
</dbReference>
<accession>A0A1Y1Z6B0</accession>
<dbReference type="GO" id="GO:0019901">
    <property type="term" value="F:protein kinase binding"/>
    <property type="evidence" value="ECO:0007669"/>
    <property type="project" value="InterPro"/>
</dbReference>
<dbReference type="GO" id="GO:0000307">
    <property type="term" value="C:cyclin-dependent protein kinase holoenzyme complex"/>
    <property type="evidence" value="ECO:0007669"/>
    <property type="project" value="TreeGrafter"/>
</dbReference>
<reference evidence="1 2" key="1">
    <citation type="submission" date="2016-07" db="EMBL/GenBank/DDBJ databases">
        <title>Pervasive Adenine N6-methylation of Active Genes in Fungi.</title>
        <authorList>
            <consortium name="DOE Joint Genome Institute"/>
            <person name="Mondo S.J."/>
            <person name="Dannebaum R.O."/>
            <person name="Kuo R.C."/>
            <person name="Labutti K."/>
            <person name="Haridas S."/>
            <person name="Kuo A."/>
            <person name="Salamov A."/>
            <person name="Ahrendt S.R."/>
            <person name="Lipzen A."/>
            <person name="Sullivan W."/>
            <person name="Andreopoulos W.B."/>
            <person name="Clum A."/>
            <person name="Lindquist E."/>
            <person name="Daum C."/>
            <person name="Ramamoorthy G.K."/>
            <person name="Gryganskyi A."/>
            <person name="Culley D."/>
            <person name="Magnuson J.K."/>
            <person name="James T.Y."/>
            <person name="O'Malley M.A."/>
            <person name="Stajich J.E."/>
            <person name="Spatafora J.W."/>
            <person name="Visel A."/>
            <person name="Grigoriev I.V."/>
        </authorList>
    </citation>
    <scope>NUCLEOTIDE SEQUENCE [LARGE SCALE GENOMIC DNA]</scope>
    <source>
        <strain evidence="1 2">CBS 931.73</strain>
    </source>
</reference>
<dbReference type="STRING" id="1314790.A0A1Y1Z6B0"/>